<dbReference type="Proteomes" id="UP000634136">
    <property type="component" value="Unassembled WGS sequence"/>
</dbReference>
<sequence length="127" mass="13833">MCILGGKENMIAKSLFCPQLHARNKSVFHLIIFISDPLTQSQYQREQKSNNSSLNHSELEHGGGGKTTVVIGGCVGESFSTSCSSSSVLHLVSNIHLRYRHLRTFSASSASSMTTHAATPLLLRESE</sequence>
<proteinExistence type="predicted"/>
<comment type="caution">
    <text evidence="1">The sequence shown here is derived from an EMBL/GenBank/DDBJ whole genome shotgun (WGS) entry which is preliminary data.</text>
</comment>
<gene>
    <name evidence="1" type="ORF">G2W53_018534</name>
</gene>
<dbReference type="AlphaFoldDB" id="A0A834TRZ4"/>
<evidence type="ECO:0000313" key="2">
    <source>
        <dbReference type="Proteomes" id="UP000634136"/>
    </source>
</evidence>
<protein>
    <submittedName>
        <fullName evidence="1">Uncharacterized protein</fullName>
    </submittedName>
</protein>
<keyword evidence="2" id="KW-1185">Reference proteome</keyword>
<name>A0A834TRZ4_9FABA</name>
<accession>A0A834TRZ4</accession>
<dbReference type="EMBL" id="JAAIUW010000006">
    <property type="protein sequence ID" value="KAF7827370.1"/>
    <property type="molecule type" value="Genomic_DNA"/>
</dbReference>
<evidence type="ECO:0000313" key="1">
    <source>
        <dbReference type="EMBL" id="KAF7827370.1"/>
    </source>
</evidence>
<reference evidence="1" key="1">
    <citation type="submission" date="2020-09" db="EMBL/GenBank/DDBJ databases">
        <title>Genome-Enabled Discovery of Anthraquinone Biosynthesis in Senna tora.</title>
        <authorList>
            <person name="Kang S.-H."/>
            <person name="Pandey R.P."/>
            <person name="Lee C.-M."/>
            <person name="Sim J.-S."/>
            <person name="Jeong J.-T."/>
            <person name="Choi B.-S."/>
            <person name="Jung M."/>
            <person name="Ginzburg D."/>
            <person name="Zhao K."/>
            <person name="Won S.Y."/>
            <person name="Oh T.-J."/>
            <person name="Yu Y."/>
            <person name="Kim N.-H."/>
            <person name="Lee O.R."/>
            <person name="Lee T.-H."/>
            <person name="Bashyal P."/>
            <person name="Kim T.-S."/>
            <person name="Lee W.-H."/>
            <person name="Kawkins C."/>
            <person name="Kim C.-K."/>
            <person name="Kim J.S."/>
            <person name="Ahn B.O."/>
            <person name="Rhee S.Y."/>
            <person name="Sohng J.K."/>
        </authorList>
    </citation>
    <scope>NUCLEOTIDE SEQUENCE</scope>
    <source>
        <tissue evidence="1">Leaf</tissue>
    </source>
</reference>
<organism evidence="1 2">
    <name type="scientific">Senna tora</name>
    <dbReference type="NCBI Taxonomy" id="362788"/>
    <lineage>
        <taxon>Eukaryota</taxon>
        <taxon>Viridiplantae</taxon>
        <taxon>Streptophyta</taxon>
        <taxon>Embryophyta</taxon>
        <taxon>Tracheophyta</taxon>
        <taxon>Spermatophyta</taxon>
        <taxon>Magnoliopsida</taxon>
        <taxon>eudicotyledons</taxon>
        <taxon>Gunneridae</taxon>
        <taxon>Pentapetalae</taxon>
        <taxon>rosids</taxon>
        <taxon>fabids</taxon>
        <taxon>Fabales</taxon>
        <taxon>Fabaceae</taxon>
        <taxon>Caesalpinioideae</taxon>
        <taxon>Cassia clade</taxon>
        <taxon>Senna</taxon>
    </lineage>
</organism>